<reference evidence="2" key="2">
    <citation type="submission" date="2025-09" db="UniProtKB">
        <authorList>
            <consortium name="Ensembl"/>
        </authorList>
    </citation>
    <scope>IDENTIFICATION</scope>
</reference>
<protein>
    <submittedName>
        <fullName evidence="2">Uncharacterized protein</fullName>
    </submittedName>
</protein>
<sequence length="168" mass="19241">LHNNQKTNMPNHSESRTKRVFLNNIDSYSSKYIAQFLSSCVVGESLNDGEDKHELSSEATRFQIVGTVANKEAIKLQERLQCLMQCDVIVYNITEHTDLIDEATWAISGNNSSNFQTTYGCISSETHSDQKWQLARFWGTVLMPFHFLSVFFFIQNKSVILYYHSSAL</sequence>
<keyword evidence="1" id="KW-1133">Transmembrane helix</keyword>
<keyword evidence="3" id="KW-1185">Reference proteome</keyword>
<name>A0A671L022_9TELE</name>
<evidence type="ECO:0000313" key="2">
    <source>
        <dbReference type="Ensembl" id="ENSSANP00000012714.1"/>
    </source>
</evidence>
<organism evidence="2 3">
    <name type="scientific">Sinocyclocheilus anshuiensis</name>
    <dbReference type="NCBI Taxonomy" id="1608454"/>
    <lineage>
        <taxon>Eukaryota</taxon>
        <taxon>Metazoa</taxon>
        <taxon>Chordata</taxon>
        <taxon>Craniata</taxon>
        <taxon>Vertebrata</taxon>
        <taxon>Euteleostomi</taxon>
        <taxon>Actinopterygii</taxon>
        <taxon>Neopterygii</taxon>
        <taxon>Teleostei</taxon>
        <taxon>Ostariophysi</taxon>
        <taxon>Cypriniformes</taxon>
        <taxon>Cyprinidae</taxon>
        <taxon>Cyprininae</taxon>
        <taxon>Sinocyclocheilus</taxon>
    </lineage>
</organism>
<dbReference type="AlphaFoldDB" id="A0A671L022"/>
<reference evidence="2" key="1">
    <citation type="submission" date="2025-08" db="UniProtKB">
        <authorList>
            <consortium name="Ensembl"/>
        </authorList>
    </citation>
    <scope>IDENTIFICATION</scope>
</reference>
<dbReference type="Ensembl" id="ENSSANT00000013586.1">
    <property type="protein sequence ID" value="ENSSANP00000012714.1"/>
    <property type="gene ID" value="ENSSANG00000006817.1"/>
</dbReference>
<dbReference type="Proteomes" id="UP000472260">
    <property type="component" value="Unassembled WGS sequence"/>
</dbReference>
<keyword evidence="1" id="KW-0472">Membrane</keyword>
<accession>A0A671L022</accession>
<proteinExistence type="predicted"/>
<evidence type="ECO:0000256" key="1">
    <source>
        <dbReference type="SAM" id="Phobius"/>
    </source>
</evidence>
<feature type="transmembrane region" description="Helical" evidence="1">
    <location>
        <begin position="134"/>
        <end position="154"/>
    </location>
</feature>
<keyword evidence="1" id="KW-0812">Transmembrane</keyword>
<evidence type="ECO:0000313" key="3">
    <source>
        <dbReference type="Proteomes" id="UP000472260"/>
    </source>
</evidence>